<dbReference type="GO" id="GO:0006310">
    <property type="term" value="P:DNA recombination"/>
    <property type="evidence" value="ECO:0007669"/>
    <property type="project" value="InterPro"/>
</dbReference>
<evidence type="ECO:0000259" key="8">
    <source>
        <dbReference type="Pfam" id="PF02272"/>
    </source>
</evidence>
<gene>
    <name evidence="10" type="ORF">MNBD_GAMMA07-698</name>
</gene>
<dbReference type="PANTHER" id="PTHR30255">
    <property type="entry name" value="SINGLE-STRANDED-DNA-SPECIFIC EXONUCLEASE RECJ"/>
    <property type="match status" value="1"/>
</dbReference>
<evidence type="ECO:0000256" key="4">
    <source>
        <dbReference type="ARBA" id="ARBA00022801"/>
    </source>
</evidence>
<dbReference type="InterPro" id="IPR038763">
    <property type="entry name" value="DHH_sf"/>
</dbReference>
<dbReference type="AlphaFoldDB" id="A0A3B0WLI5"/>
<reference evidence="10" key="1">
    <citation type="submission" date="2018-06" db="EMBL/GenBank/DDBJ databases">
        <authorList>
            <person name="Zhirakovskaya E."/>
        </authorList>
    </citation>
    <scope>NUCLEOTIDE SEQUENCE</scope>
</reference>
<feature type="domain" description="DDH" evidence="7">
    <location>
        <begin position="17"/>
        <end position="176"/>
    </location>
</feature>
<evidence type="ECO:0000256" key="3">
    <source>
        <dbReference type="ARBA" id="ARBA00022722"/>
    </source>
</evidence>
<name>A0A3B0WLI5_9ZZZZ</name>
<dbReference type="Pfam" id="PF02272">
    <property type="entry name" value="DHHA1"/>
    <property type="match status" value="1"/>
</dbReference>
<evidence type="ECO:0000256" key="6">
    <source>
        <dbReference type="SAM" id="Coils"/>
    </source>
</evidence>
<dbReference type="InterPro" id="IPR003156">
    <property type="entry name" value="DHHA1_dom"/>
</dbReference>
<dbReference type="Pfam" id="PF17768">
    <property type="entry name" value="RecJ_OB"/>
    <property type="match status" value="1"/>
</dbReference>
<dbReference type="InterPro" id="IPR001667">
    <property type="entry name" value="DDH_dom"/>
</dbReference>
<evidence type="ECO:0000256" key="5">
    <source>
        <dbReference type="ARBA" id="ARBA00022839"/>
    </source>
</evidence>
<comment type="similarity">
    <text evidence="1">Belongs to the RecJ family.</text>
</comment>
<keyword evidence="4" id="KW-0378">Hydrolase</keyword>
<dbReference type="GO" id="GO:0006281">
    <property type="term" value="P:DNA repair"/>
    <property type="evidence" value="ECO:0007669"/>
    <property type="project" value="InterPro"/>
</dbReference>
<proteinExistence type="inferred from homology"/>
<dbReference type="Gene3D" id="3.10.310.30">
    <property type="match status" value="1"/>
</dbReference>
<dbReference type="Gene3D" id="3.90.1640.30">
    <property type="match status" value="1"/>
</dbReference>
<protein>
    <recommendedName>
        <fullName evidence="2">Single-stranded-DNA-specific exonuclease RecJ</fullName>
    </recommendedName>
</protein>
<organism evidence="10">
    <name type="scientific">hydrothermal vent metagenome</name>
    <dbReference type="NCBI Taxonomy" id="652676"/>
    <lineage>
        <taxon>unclassified sequences</taxon>
        <taxon>metagenomes</taxon>
        <taxon>ecological metagenomes</taxon>
    </lineage>
</organism>
<accession>A0A3B0WLI5</accession>
<dbReference type="InterPro" id="IPR051673">
    <property type="entry name" value="SSDNA_exonuclease_RecJ"/>
</dbReference>
<sequence length="521" mass="56916">MDTAVAIIVAAIKNKQKILIVGDFDADGATSTAVCIRAFKLLGHENVSFLVPNRFDFGYGLSPEIVAVACENKPDLLITVDNGISSVQGVQVARDAGINVVVTDHHLAGTELPNANAIVNPNQPGCTFSSKNLAGVGVIFYVMLAVRAGLREFDYFGSQQKEPNMGQLLDLVALGTVADVVPLDQNNRILVSQGLKRMLTGKACVGIQAILKIAGRDINRIVSSDLGFAIGPRLNAAGRLDDMSLGIECLLTDDTNQAMKIAEKLDELNKSRREIENKMQKQAMQSLMHLEESINQSQLPYGFSLYNTDWHQGVIGILASRIKEKFNRPVIVFADDNKTIIKGSARSIKGLHIRDVLETISTKNPNILIKFGGHAMAAGMSMLKSNFKKFENAFNEEVKNQLDDDALQGVIESDGELQGNDFGLALAEAIRDSGPWGQGFLEPTFDGDFEVVDWRVVGEKHLKMELQSVDADEPISAIAFNASASLLQESDGFIRAAFRLDVNEFRNKKSAQLIVEYFEVM</sequence>
<dbReference type="InterPro" id="IPR004610">
    <property type="entry name" value="RecJ"/>
</dbReference>
<evidence type="ECO:0000256" key="1">
    <source>
        <dbReference type="ARBA" id="ARBA00005915"/>
    </source>
</evidence>
<evidence type="ECO:0000259" key="7">
    <source>
        <dbReference type="Pfam" id="PF01368"/>
    </source>
</evidence>
<keyword evidence="3" id="KW-0540">Nuclease</keyword>
<dbReference type="FunFam" id="3.90.1640.30:FF:000001">
    <property type="entry name" value="Single-stranded-DNA-specific exonuclease RecJ"/>
    <property type="match status" value="1"/>
</dbReference>
<keyword evidence="6" id="KW-0175">Coiled coil</keyword>
<evidence type="ECO:0000313" key="10">
    <source>
        <dbReference type="EMBL" id="VAW53163.1"/>
    </source>
</evidence>
<feature type="domain" description="RecJ OB" evidence="9">
    <location>
        <begin position="414"/>
        <end position="516"/>
    </location>
</feature>
<evidence type="ECO:0000259" key="9">
    <source>
        <dbReference type="Pfam" id="PF17768"/>
    </source>
</evidence>
<dbReference type="EMBL" id="UOFF01000016">
    <property type="protein sequence ID" value="VAW53163.1"/>
    <property type="molecule type" value="Genomic_DNA"/>
</dbReference>
<evidence type="ECO:0000256" key="2">
    <source>
        <dbReference type="ARBA" id="ARBA00019841"/>
    </source>
</evidence>
<feature type="coiled-coil region" evidence="6">
    <location>
        <begin position="258"/>
        <end position="285"/>
    </location>
</feature>
<keyword evidence="5 10" id="KW-0269">Exonuclease</keyword>
<dbReference type="GO" id="GO:0008409">
    <property type="term" value="F:5'-3' exonuclease activity"/>
    <property type="evidence" value="ECO:0007669"/>
    <property type="project" value="InterPro"/>
</dbReference>
<dbReference type="NCBIfam" id="TIGR00644">
    <property type="entry name" value="recJ"/>
    <property type="match status" value="1"/>
</dbReference>
<feature type="domain" description="DHHA1" evidence="8">
    <location>
        <begin position="307"/>
        <end position="399"/>
    </location>
</feature>
<dbReference type="PANTHER" id="PTHR30255:SF2">
    <property type="entry name" value="SINGLE-STRANDED-DNA-SPECIFIC EXONUCLEASE RECJ"/>
    <property type="match status" value="1"/>
</dbReference>
<dbReference type="SUPFAM" id="SSF64182">
    <property type="entry name" value="DHH phosphoesterases"/>
    <property type="match status" value="1"/>
</dbReference>
<dbReference type="GO" id="GO:0003676">
    <property type="term" value="F:nucleic acid binding"/>
    <property type="evidence" value="ECO:0007669"/>
    <property type="project" value="InterPro"/>
</dbReference>
<dbReference type="InterPro" id="IPR041122">
    <property type="entry name" value="RecJ_OB"/>
</dbReference>
<dbReference type="Pfam" id="PF01368">
    <property type="entry name" value="DHH"/>
    <property type="match status" value="1"/>
</dbReference>